<evidence type="ECO:0000313" key="2">
    <source>
        <dbReference type="Proteomes" id="UP001346869"/>
    </source>
</evidence>
<comment type="caution">
    <text evidence="1">The sequence shown here is derived from an EMBL/GenBank/DDBJ whole genome shotgun (WGS) entry which is preliminary data.</text>
</comment>
<reference evidence="1 2" key="2">
    <citation type="journal article" date="2023" name="Mol. Biol. Evol.">
        <title>Genomics of Secondarily Temperate Adaptation in the Only Non-Antarctic Icefish.</title>
        <authorList>
            <person name="Rivera-Colon A.G."/>
            <person name="Rayamajhi N."/>
            <person name="Minhas B.F."/>
            <person name="Madrigal G."/>
            <person name="Bilyk K.T."/>
            <person name="Yoon V."/>
            <person name="Hune M."/>
            <person name="Gregory S."/>
            <person name="Cheng C.H.C."/>
            <person name="Catchen J.M."/>
        </authorList>
    </citation>
    <scope>NUCLEOTIDE SEQUENCE [LARGE SCALE GENOMIC DNA]</scope>
    <source>
        <strain evidence="1">JMC-PN-2008</strain>
    </source>
</reference>
<keyword evidence="2" id="KW-1185">Reference proteome</keyword>
<dbReference type="Proteomes" id="UP001346869">
    <property type="component" value="Unassembled WGS sequence"/>
</dbReference>
<gene>
    <name evidence="1" type="ORF">PBY51_001426</name>
</gene>
<name>A0AAN8AD08_ELEMC</name>
<proteinExistence type="predicted"/>
<evidence type="ECO:0000313" key="1">
    <source>
        <dbReference type="EMBL" id="KAK5850557.1"/>
    </source>
</evidence>
<organism evidence="1 2">
    <name type="scientific">Eleginops maclovinus</name>
    <name type="common">Patagonian blennie</name>
    <name type="synonym">Eleginus maclovinus</name>
    <dbReference type="NCBI Taxonomy" id="56733"/>
    <lineage>
        <taxon>Eukaryota</taxon>
        <taxon>Metazoa</taxon>
        <taxon>Chordata</taxon>
        <taxon>Craniata</taxon>
        <taxon>Vertebrata</taxon>
        <taxon>Euteleostomi</taxon>
        <taxon>Actinopterygii</taxon>
        <taxon>Neopterygii</taxon>
        <taxon>Teleostei</taxon>
        <taxon>Neoteleostei</taxon>
        <taxon>Acanthomorphata</taxon>
        <taxon>Eupercaria</taxon>
        <taxon>Perciformes</taxon>
        <taxon>Notothenioidei</taxon>
        <taxon>Eleginopidae</taxon>
        <taxon>Eleginops</taxon>
    </lineage>
</organism>
<sequence>MNLSSDLSRSFLAVNQAEQRARVGTLVQTCFLLRSLAQIWTLCDGRPPVRSWLALYTLVQLTLLTRCPLASPQCVGMSVCKRLPE</sequence>
<reference evidence="1 2" key="1">
    <citation type="journal article" date="2023" name="Genes (Basel)">
        <title>Chromosome-Level Genome Assembly and Circadian Gene Repertoire of the Patagonia Blennie Eleginops maclovinus-The Closest Ancestral Proxy of Antarctic Cryonotothenioids.</title>
        <authorList>
            <person name="Cheng C.C."/>
            <person name="Rivera-Colon A.G."/>
            <person name="Minhas B.F."/>
            <person name="Wilson L."/>
            <person name="Rayamajhi N."/>
            <person name="Vargas-Chacoff L."/>
            <person name="Catchen J.M."/>
        </authorList>
    </citation>
    <scope>NUCLEOTIDE SEQUENCE [LARGE SCALE GENOMIC DNA]</scope>
    <source>
        <strain evidence="1">JMC-PN-2008</strain>
    </source>
</reference>
<accession>A0AAN8AD08</accession>
<protein>
    <submittedName>
        <fullName evidence="1">Uncharacterized protein</fullName>
    </submittedName>
</protein>
<dbReference type="AlphaFoldDB" id="A0AAN8AD08"/>
<dbReference type="EMBL" id="JAUZQC010000022">
    <property type="protein sequence ID" value="KAK5850557.1"/>
    <property type="molecule type" value="Genomic_DNA"/>
</dbReference>